<feature type="domain" description="ABC transporter" evidence="10">
    <location>
        <begin position="26"/>
        <end position="263"/>
    </location>
</feature>
<keyword evidence="5" id="KW-0547">Nucleotide-binding</keyword>
<dbReference type="GO" id="GO:0016020">
    <property type="term" value="C:membrane"/>
    <property type="evidence" value="ECO:0007669"/>
    <property type="project" value="UniProtKB-SubCell"/>
</dbReference>
<keyword evidence="6" id="KW-0067">ATP-binding</keyword>
<feature type="transmembrane region" description="Helical" evidence="9">
    <location>
        <begin position="463"/>
        <end position="481"/>
    </location>
</feature>
<evidence type="ECO:0000256" key="7">
    <source>
        <dbReference type="ARBA" id="ARBA00022989"/>
    </source>
</evidence>
<feature type="transmembrane region" description="Helical" evidence="9">
    <location>
        <begin position="412"/>
        <end position="435"/>
    </location>
</feature>
<evidence type="ECO:0000313" key="12">
    <source>
        <dbReference type="Proteomes" id="UP001519460"/>
    </source>
</evidence>
<evidence type="ECO:0000256" key="2">
    <source>
        <dbReference type="ARBA" id="ARBA00005814"/>
    </source>
</evidence>
<feature type="transmembrane region" description="Helical" evidence="9">
    <location>
        <begin position="517"/>
        <end position="539"/>
    </location>
</feature>
<sequence>MSKNDARRVSRSGNGTATSKKLSLEFLFKDINVRIKDKQILHNVSGIANSGEVLAVMGPSGSGKTTLLNSLAGRTPIESGIITLDDQPLTKRLRKRTCYVLQQDVFLSKLTLWETLYFATMVYLPESIPRAEKMAKMDYIIDVLDLGKCKDTVVGDQFTRGLSGGEKKRLSIACELIKDPDIMFLDEPTSGLDSSTAYTLMVLLKQFTEQSGKAVVIAYFGDGRKALDFFDELELYCEPHYNPADFILETVKKDKETVQKIIDLAETKRSTALWPAKLRHAATHLKGKHLTNLGSGVGPISNANGDVMVCLDDVEVENNATDVSVTANGSLSTSETSALVQKTEDETPPSSSRWATGFWMQFKMLNWRTYKQSRTRIISKYNIFQSMTIAIIVGLLWFQMERTHDNIKDRLGYLFFMATYWCFMPMFDAIVSFPAERPVFRKEREAGAYRLSALYFAKMSSEMPLILFMPTVFVTITYWMGGLRGVAHFFATWGILLLNVLNCQGIGYVIGSAIWDLQMCITSAAVFVLFGLLSAGYYVNRLPPWLTWARYLSIVCYPYNAMSILELGDLTPISCTNVTSMEMPACLQSNTTVVTPDDILESYGVLLPIYCYVCAIVIQLFFFRTIAYYVMKYKKKPH</sequence>
<reference evidence="11 12" key="1">
    <citation type="journal article" date="2023" name="Sci. Data">
        <title>Genome assembly of the Korean intertidal mud-creeper Batillaria attramentaria.</title>
        <authorList>
            <person name="Patra A.K."/>
            <person name="Ho P.T."/>
            <person name="Jun S."/>
            <person name="Lee S.J."/>
            <person name="Kim Y."/>
            <person name="Won Y.J."/>
        </authorList>
    </citation>
    <scope>NUCLEOTIDE SEQUENCE [LARGE SCALE GENOMIC DNA]</scope>
    <source>
        <strain evidence="11">Wonlab-2016</strain>
    </source>
</reference>
<name>A0ABD0JT49_9CAEN</name>
<dbReference type="InterPro" id="IPR013525">
    <property type="entry name" value="ABC2_TM"/>
</dbReference>
<proteinExistence type="inferred from homology"/>
<dbReference type="Pfam" id="PF01061">
    <property type="entry name" value="ABC2_membrane"/>
    <property type="match status" value="1"/>
</dbReference>
<dbReference type="AlphaFoldDB" id="A0ABD0JT49"/>
<keyword evidence="3" id="KW-0813">Transport</keyword>
<dbReference type="SMART" id="SM00382">
    <property type="entry name" value="AAA"/>
    <property type="match status" value="1"/>
</dbReference>
<dbReference type="PANTHER" id="PTHR48041:SF63">
    <property type="entry name" value="EARLY GENE AT 23, ISOFORM C"/>
    <property type="match status" value="1"/>
</dbReference>
<dbReference type="Proteomes" id="UP001519460">
    <property type="component" value="Unassembled WGS sequence"/>
</dbReference>
<evidence type="ECO:0000256" key="8">
    <source>
        <dbReference type="ARBA" id="ARBA00023136"/>
    </source>
</evidence>
<protein>
    <recommendedName>
        <fullName evidence="10">ABC transporter domain-containing protein</fullName>
    </recommendedName>
</protein>
<comment type="caution">
    <text evidence="11">The sequence shown here is derived from an EMBL/GenBank/DDBJ whole genome shotgun (WGS) entry which is preliminary data.</text>
</comment>
<dbReference type="InterPro" id="IPR050352">
    <property type="entry name" value="ABCG_transporters"/>
</dbReference>
<evidence type="ECO:0000256" key="9">
    <source>
        <dbReference type="SAM" id="Phobius"/>
    </source>
</evidence>
<comment type="similarity">
    <text evidence="2">Belongs to the ABC transporter superfamily. ABCG family. Eye pigment precursor importer (TC 3.A.1.204) subfamily.</text>
</comment>
<dbReference type="InterPro" id="IPR017871">
    <property type="entry name" value="ABC_transporter-like_CS"/>
</dbReference>
<keyword evidence="8 9" id="KW-0472">Membrane</keyword>
<dbReference type="Gene3D" id="3.40.50.300">
    <property type="entry name" value="P-loop containing nucleotide triphosphate hydrolases"/>
    <property type="match status" value="1"/>
</dbReference>
<dbReference type="InterPro" id="IPR003593">
    <property type="entry name" value="AAA+_ATPase"/>
</dbReference>
<dbReference type="EMBL" id="JACVVK020000330">
    <property type="protein sequence ID" value="KAK7478223.1"/>
    <property type="molecule type" value="Genomic_DNA"/>
</dbReference>
<dbReference type="InterPro" id="IPR003439">
    <property type="entry name" value="ABC_transporter-like_ATP-bd"/>
</dbReference>
<dbReference type="PROSITE" id="PS50893">
    <property type="entry name" value="ABC_TRANSPORTER_2"/>
    <property type="match status" value="1"/>
</dbReference>
<keyword evidence="7 9" id="KW-1133">Transmembrane helix</keyword>
<feature type="transmembrane region" description="Helical" evidence="9">
    <location>
        <begin position="607"/>
        <end position="630"/>
    </location>
</feature>
<evidence type="ECO:0000256" key="5">
    <source>
        <dbReference type="ARBA" id="ARBA00022741"/>
    </source>
</evidence>
<keyword evidence="4 9" id="KW-0812">Transmembrane</keyword>
<dbReference type="SUPFAM" id="SSF52540">
    <property type="entry name" value="P-loop containing nucleoside triphosphate hydrolases"/>
    <property type="match status" value="1"/>
</dbReference>
<evidence type="ECO:0000256" key="6">
    <source>
        <dbReference type="ARBA" id="ARBA00022840"/>
    </source>
</evidence>
<dbReference type="PROSITE" id="PS00211">
    <property type="entry name" value="ABC_TRANSPORTER_1"/>
    <property type="match status" value="1"/>
</dbReference>
<accession>A0ABD0JT49</accession>
<dbReference type="Pfam" id="PF00005">
    <property type="entry name" value="ABC_tran"/>
    <property type="match status" value="1"/>
</dbReference>
<evidence type="ECO:0000256" key="3">
    <source>
        <dbReference type="ARBA" id="ARBA00022448"/>
    </source>
</evidence>
<dbReference type="PANTHER" id="PTHR48041">
    <property type="entry name" value="ABC TRANSPORTER G FAMILY MEMBER 28"/>
    <property type="match status" value="1"/>
</dbReference>
<dbReference type="GO" id="GO:0005524">
    <property type="term" value="F:ATP binding"/>
    <property type="evidence" value="ECO:0007669"/>
    <property type="project" value="UniProtKB-KW"/>
</dbReference>
<evidence type="ECO:0000259" key="10">
    <source>
        <dbReference type="PROSITE" id="PS50893"/>
    </source>
</evidence>
<feature type="transmembrane region" description="Helical" evidence="9">
    <location>
        <begin position="487"/>
        <end position="510"/>
    </location>
</feature>
<gene>
    <name evidence="11" type="ORF">BaRGS_00030481</name>
</gene>
<keyword evidence="12" id="KW-1185">Reference proteome</keyword>
<evidence type="ECO:0000256" key="1">
    <source>
        <dbReference type="ARBA" id="ARBA00004141"/>
    </source>
</evidence>
<dbReference type="InterPro" id="IPR027417">
    <property type="entry name" value="P-loop_NTPase"/>
</dbReference>
<feature type="transmembrane region" description="Helical" evidence="9">
    <location>
        <begin position="381"/>
        <end position="400"/>
    </location>
</feature>
<comment type="subcellular location">
    <subcellularLocation>
        <location evidence="1">Membrane</location>
        <topology evidence="1">Multi-pass membrane protein</topology>
    </subcellularLocation>
</comment>
<evidence type="ECO:0000313" key="11">
    <source>
        <dbReference type="EMBL" id="KAK7478223.1"/>
    </source>
</evidence>
<evidence type="ECO:0000256" key="4">
    <source>
        <dbReference type="ARBA" id="ARBA00022692"/>
    </source>
</evidence>
<organism evidence="11 12">
    <name type="scientific">Batillaria attramentaria</name>
    <dbReference type="NCBI Taxonomy" id="370345"/>
    <lineage>
        <taxon>Eukaryota</taxon>
        <taxon>Metazoa</taxon>
        <taxon>Spiralia</taxon>
        <taxon>Lophotrochozoa</taxon>
        <taxon>Mollusca</taxon>
        <taxon>Gastropoda</taxon>
        <taxon>Caenogastropoda</taxon>
        <taxon>Sorbeoconcha</taxon>
        <taxon>Cerithioidea</taxon>
        <taxon>Batillariidae</taxon>
        <taxon>Batillaria</taxon>
    </lineage>
</organism>